<dbReference type="Pfam" id="PF10009">
    <property type="entry name" value="DUF2252"/>
    <property type="match status" value="1"/>
</dbReference>
<accession>A0ABV2L2J3</accession>
<evidence type="ECO:0000313" key="3">
    <source>
        <dbReference type="Proteomes" id="UP001549145"/>
    </source>
</evidence>
<sequence>MECPQGVSPRTSEGRDASAVEAEDILLAPLADIPRINLREAGEPWDKRRHAGKALREVVPHASHAAWTPPGNRPDPVSLIEAAHAGRQEHLIPLRVARMASSPFAFLRGAAHVMAWDLAHTPRSGIAVVMNGDAHLANFGLFGTPQRDIVLDLNDFDEVTIGPWEWDLKRLVASIEVAARTDGVGKAERREATLAAVAGYQHTMTELAPQGPLDVWHQAARADRLDFAGLTIDAHSEAVIAKAVEKARKKHNKSLLARVGERRTDGGWRFKEQPPILTGVDAETREAVIGGLEHYAETLPRERRFMLSRYHVVDVAHRVVGVGSVGTRAYVALLCGNSDQDVLFLQVKEAVTPAHAPYLAGMPDAYGDHEGERVIYGQRLLQAVGDPLLGWTTIDGRPFYVRQMKNMKGDIPVAGLTGQPLIYFSWAYGALLARAHARTGDAAAIAGYCGRDRQCDLREALATWAFAYGDQNEADFAAFQAAIAQGRLEAAPDPEM</sequence>
<dbReference type="PANTHER" id="PTHR39441:SF1">
    <property type="entry name" value="DUF2252 DOMAIN-CONTAINING PROTEIN"/>
    <property type="match status" value="1"/>
</dbReference>
<feature type="region of interest" description="Disordered" evidence="1">
    <location>
        <begin position="1"/>
        <end position="20"/>
    </location>
</feature>
<dbReference type="EMBL" id="JBEPMM010000001">
    <property type="protein sequence ID" value="MET3690975.1"/>
    <property type="molecule type" value="Genomic_DNA"/>
</dbReference>
<comment type="caution">
    <text evidence="2">The sequence shown here is derived from an EMBL/GenBank/DDBJ whole genome shotgun (WGS) entry which is preliminary data.</text>
</comment>
<dbReference type="PANTHER" id="PTHR39441">
    <property type="entry name" value="DUF2252 DOMAIN-CONTAINING PROTEIN"/>
    <property type="match status" value="1"/>
</dbReference>
<keyword evidence="3" id="KW-1185">Reference proteome</keyword>
<reference evidence="2 3" key="1">
    <citation type="submission" date="2024-06" db="EMBL/GenBank/DDBJ databases">
        <title>Genomic Encyclopedia of Type Strains, Phase IV (KMG-IV): sequencing the most valuable type-strain genomes for metagenomic binning, comparative biology and taxonomic classification.</title>
        <authorList>
            <person name="Goeker M."/>
        </authorList>
    </citation>
    <scope>NUCLEOTIDE SEQUENCE [LARGE SCALE GENOMIC DNA]</scope>
    <source>
        <strain evidence="2 3">DSM 21331</strain>
    </source>
</reference>
<dbReference type="InterPro" id="IPR018721">
    <property type="entry name" value="DUF2252"/>
</dbReference>
<name>A0ABV2L2J3_9HYPH</name>
<organism evidence="2 3">
    <name type="scientific">Methylobacterium goesingense</name>
    <dbReference type="NCBI Taxonomy" id="243690"/>
    <lineage>
        <taxon>Bacteria</taxon>
        <taxon>Pseudomonadati</taxon>
        <taxon>Pseudomonadota</taxon>
        <taxon>Alphaproteobacteria</taxon>
        <taxon>Hyphomicrobiales</taxon>
        <taxon>Methylobacteriaceae</taxon>
        <taxon>Methylobacterium</taxon>
    </lineage>
</organism>
<evidence type="ECO:0000256" key="1">
    <source>
        <dbReference type="SAM" id="MobiDB-lite"/>
    </source>
</evidence>
<gene>
    <name evidence="2" type="ORF">ABID43_000494</name>
</gene>
<dbReference type="Proteomes" id="UP001549145">
    <property type="component" value="Unassembled WGS sequence"/>
</dbReference>
<proteinExistence type="predicted"/>
<evidence type="ECO:0000313" key="2">
    <source>
        <dbReference type="EMBL" id="MET3690975.1"/>
    </source>
</evidence>
<dbReference type="RefSeq" id="WP_238275014.1">
    <property type="nucleotide sequence ID" value="NZ_BPQL01000004.1"/>
</dbReference>
<protein>
    <submittedName>
        <fullName evidence="2">Uncharacterized protein (DUF2252 family)</fullName>
    </submittedName>
</protein>